<feature type="transmembrane region" description="Helical" evidence="6">
    <location>
        <begin position="52"/>
        <end position="70"/>
    </location>
</feature>
<sequence>MTSINKLLNTLKDSVVKKSLYVLVLRASGAVLQILVLLFITNNASEELVGQYNYFNSTIIVLSALTLLGMNSSFLQFSGKLDALGAFGKIVSLYKKKIKLLLTMYVVILTCFLIASKLLNIAYFQDEQLTYVLTKVFIALLPFAITLLNLEVLRALDLLYTSETLRNIGRFGVLLVLILVLIYVQRIDLLFDAFILSFLILSVYSSILIVLKMKKVEVSKAALNISYKEILKVSFPMSFSLISLLIMQSFDIYVLEKYYTFTTVAYYGIAIKISAVVGIILTSINATIAPQISKLFFENNKKDLKGVITKATTLNVSLSIPLIIGIIIFSDLILSFFGDNYVLAKQALYVILFGQIINTLCGPVGLYLNMTGRQVFFQRVLLVALILNIIMNLVLIPKYEMLGAAVSTAFSFTFWNILGLLYVLKKDKINLSIFKFKKA</sequence>
<accession>A0ABT0HBN7</accession>
<feature type="transmembrane region" description="Helical" evidence="6">
    <location>
        <begin position="193"/>
        <end position="212"/>
    </location>
</feature>
<gene>
    <name evidence="7" type="ORF">MUY34_14255</name>
</gene>
<keyword evidence="4 6" id="KW-1133">Transmembrane helix</keyword>
<keyword evidence="3 6" id="KW-0812">Transmembrane</keyword>
<evidence type="ECO:0000256" key="6">
    <source>
        <dbReference type="SAM" id="Phobius"/>
    </source>
</evidence>
<feature type="transmembrane region" description="Helical" evidence="6">
    <location>
        <begin position="100"/>
        <end position="124"/>
    </location>
</feature>
<comment type="caution">
    <text evidence="7">The sequence shown here is derived from an EMBL/GenBank/DDBJ whole genome shotgun (WGS) entry which is preliminary data.</text>
</comment>
<evidence type="ECO:0000256" key="3">
    <source>
        <dbReference type="ARBA" id="ARBA00022692"/>
    </source>
</evidence>
<comment type="subcellular location">
    <subcellularLocation>
        <location evidence="1">Cell membrane</location>
        <topology evidence="1">Multi-pass membrane protein</topology>
    </subcellularLocation>
</comment>
<feature type="transmembrane region" description="Helical" evidence="6">
    <location>
        <begin position="349"/>
        <end position="368"/>
    </location>
</feature>
<dbReference type="PANTHER" id="PTHR30250">
    <property type="entry name" value="PST FAMILY PREDICTED COLANIC ACID TRANSPORTER"/>
    <property type="match status" value="1"/>
</dbReference>
<feature type="transmembrane region" description="Helical" evidence="6">
    <location>
        <begin position="266"/>
        <end position="292"/>
    </location>
</feature>
<feature type="transmembrane region" description="Helical" evidence="6">
    <location>
        <begin position="20"/>
        <end position="40"/>
    </location>
</feature>
<keyword evidence="5 6" id="KW-0472">Membrane</keyword>
<dbReference type="PANTHER" id="PTHR30250:SF11">
    <property type="entry name" value="O-ANTIGEN TRANSPORTER-RELATED"/>
    <property type="match status" value="1"/>
</dbReference>
<dbReference type="Proteomes" id="UP001203687">
    <property type="component" value="Unassembled WGS sequence"/>
</dbReference>
<keyword evidence="8" id="KW-1185">Reference proteome</keyword>
<evidence type="ECO:0000256" key="5">
    <source>
        <dbReference type="ARBA" id="ARBA00023136"/>
    </source>
</evidence>
<evidence type="ECO:0000313" key="7">
    <source>
        <dbReference type="EMBL" id="MCK8481791.1"/>
    </source>
</evidence>
<feature type="transmembrane region" description="Helical" evidence="6">
    <location>
        <begin position="402"/>
        <end position="424"/>
    </location>
</feature>
<feature type="transmembrane region" description="Helical" evidence="6">
    <location>
        <begin position="233"/>
        <end position="254"/>
    </location>
</feature>
<organism evidence="7 8">
    <name type="scientific">Psychroserpens algicola</name>
    <dbReference type="NCBI Taxonomy" id="1719034"/>
    <lineage>
        <taxon>Bacteria</taxon>
        <taxon>Pseudomonadati</taxon>
        <taxon>Bacteroidota</taxon>
        <taxon>Flavobacteriia</taxon>
        <taxon>Flavobacteriales</taxon>
        <taxon>Flavobacteriaceae</taxon>
        <taxon>Psychroserpens</taxon>
    </lineage>
</organism>
<dbReference type="EMBL" id="JALPQF010000015">
    <property type="protein sequence ID" value="MCK8481791.1"/>
    <property type="molecule type" value="Genomic_DNA"/>
</dbReference>
<reference evidence="7" key="1">
    <citation type="submission" date="2022-04" db="EMBL/GenBank/DDBJ databases">
        <authorList>
            <person name="Ren T."/>
        </authorList>
    </citation>
    <scope>NUCLEOTIDE SEQUENCE</scope>
    <source>
        <strain evidence="7">F63249</strain>
    </source>
</reference>
<feature type="transmembrane region" description="Helical" evidence="6">
    <location>
        <begin position="168"/>
        <end position="187"/>
    </location>
</feature>
<evidence type="ECO:0000313" key="8">
    <source>
        <dbReference type="Proteomes" id="UP001203687"/>
    </source>
</evidence>
<feature type="transmembrane region" description="Helical" evidence="6">
    <location>
        <begin position="380"/>
        <end position="396"/>
    </location>
</feature>
<feature type="transmembrane region" description="Helical" evidence="6">
    <location>
        <begin position="313"/>
        <end position="337"/>
    </location>
</feature>
<proteinExistence type="predicted"/>
<dbReference type="Pfam" id="PF01554">
    <property type="entry name" value="MatE"/>
    <property type="match status" value="1"/>
</dbReference>
<name>A0ABT0HBN7_9FLAO</name>
<feature type="transmembrane region" description="Helical" evidence="6">
    <location>
        <begin position="136"/>
        <end position="156"/>
    </location>
</feature>
<protein>
    <submittedName>
        <fullName evidence="7">MATE family efflux transporter</fullName>
    </submittedName>
</protein>
<dbReference type="InterPro" id="IPR002528">
    <property type="entry name" value="MATE_fam"/>
</dbReference>
<dbReference type="RefSeq" id="WP_204344467.1">
    <property type="nucleotide sequence ID" value="NZ_JACNMJ010000001.1"/>
</dbReference>
<evidence type="ECO:0000256" key="1">
    <source>
        <dbReference type="ARBA" id="ARBA00004651"/>
    </source>
</evidence>
<evidence type="ECO:0000256" key="2">
    <source>
        <dbReference type="ARBA" id="ARBA00022475"/>
    </source>
</evidence>
<evidence type="ECO:0000256" key="4">
    <source>
        <dbReference type="ARBA" id="ARBA00022989"/>
    </source>
</evidence>
<dbReference type="InterPro" id="IPR050833">
    <property type="entry name" value="Poly_Biosynth_Transport"/>
</dbReference>
<keyword evidence="2" id="KW-1003">Cell membrane</keyword>